<comment type="caution">
    <text evidence="2">The sequence shown here is derived from an EMBL/GenBank/DDBJ whole genome shotgun (WGS) entry which is preliminary data.</text>
</comment>
<evidence type="ECO:0000313" key="3">
    <source>
        <dbReference type="Proteomes" id="UP000228987"/>
    </source>
</evidence>
<name>A0A2A5CDP0_9GAMM</name>
<keyword evidence="1" id="KW-0812">Transmembrane</keyword>
<evidence type="ECO:0000313" key="2">
    <source>
        <dbReference type="EMBL" id="PCJ41496.1"/>
    </source>
</evidence>
<gene>
    <name evidence="2" type="ORF">COA71_08025</name>
</gene>
<accession>A0A2A5CDP0</accession>
<feature type="transmembrane region" description="Helical" evidence="1">
    <location>
        <begin position="6"/>
        <end position="22"/>
    </location>
</feature>
<evidence type="ECO:0000256" key="1">
    <source>
        <dbReference type="SAM" id="Phobius"/>
    </source>
</evidence>
<sequence>MDTSNILWGLIFGSIGLGYFIYGKKQSNIVVRYSGVALMIYPYFINNIVALPVIGVCLLFLPRFIKV</sequence>
<dbReference type="Proteomes" id="UP000228987">
    <property type="component" value="Unassembled WGS sequence"/>
</dbReference>
<dbReference type="EMBL" id="NVWI01000005">
    <property type="protein sequence ID" value="PCJ41496.1"/>
    <property type="molecule type" value="Genomic_DNA"/>
</dbReference>
<proteinExistence type="predicted"/>
<feature type="transmembrane region" description="Helical" evidence="1">
    <location>
        <begin position="43"/>
        <end position="65"/>
    </location>
</feature>
<reference evidence="3" key="1">
    <citation type="submission" date="2017-08" db="EMBL/GenBank/DDBJ databases">
        <title>A dynamic microbial community with high functional redundancy inhabits the cold, oxic subseafloor aquifer.</title>
        <authorList>
            <person name="Tully B.J."/>
            <person name="Wheat C.G."/>
            <person name="Glazer B.T."/>
            <person name="Huber J.A."/>
        </authorList>
    </citation>
    <scope>NUCLEOTIDE SEQUENCE [LARGE SCALE GENOMIC DNA]</scope>
</reference>
<protein>
    <recommendedName>
        <fullName evidence="4">Amino acid transport protein</fullName>
    </recommendedName>
</protein>
<organism evidence="2 3">
    <name type="scientific">SAR86 cluster bacterium</name>
    <dbReference type="NCBI Taxonomy" id="2030880"/>
    <lineage>
        <taxon>Bacteria</taxon>
        <taxon>Pseudomonadati</taxon>
        <taxon>Pseudomonadota</taxon>
        <taxon>Gammaproteobacteria</taxon>
        <taxon>SAR86 cluster</taxon>
    </lineage>
</organism>
<dbReference type="AlphaFoldDB" id="A0A2A5CDP0"/>
<evidence type="ECO:0008006" key="4">
    <source>
        <dbReference type="Google" id="ProtNLM"/>
    </source>
</evidence>
<keyword evidence="1" id="KW-0472">Membrane</keyword>
<keyword evidence="1" id="KW-1133">Transmembrane helix</keyword>